<evidence type="ECO:0000313" key="2">
    <source>
        <dbReference type="Proteomes" id="UP000318825"/>
    </source>
</evidence>
<comment type="caution">
    <text evidence="1">The sequence shown here is derived from an EMBL/GenBank/DDBJ whole genome shotgun (WGS) entry which is preliminary data.</text>
</comment>
<organism evidence="1 2">
    <name type="scientific">Nitrobacter winogradskyi</name>
    <name type="common">Nitrobacter agilis</name>
    <dbReference type="NCBI Taxonomy" id="913"/>
    <lineage>
        <taxon>Bacteria</taxon>
        <taxon>Pseudomonadati</taxon>
        <taxon>Pseudomonadota</taxon>
        <taxon>Alphaproteobacteria</taxon>
        <taxon>Hyphomicrobiales</taxon>
        <taxon>Nitrobacteraceae</taxon>
        <taxon>Nitrobacter</taxon>
    </lineage>
</organism>
<sequence>MTAIDAQPAIIALHEPPVIERNVCGASPFLLTCDHYGRLIPDALGDLGLAESERRRHIAWDIGIAGVAERLSEALGAHLIAQRYSRLVIDCNRPPHVASSIPALSDATVIPGNERLSSTEADARRRAIFEPYHRRIADAIDERLARSRPTILVSLHSFTPVYAGVARPWHVGTLYHHSLVLPPLLLSWLRAEGDLVVGDNEPYAVSDLTDYTIPVHGETRGLLNSGIEIRQDLIGDDAGQVTWADRIARVLREVEATLIASQSLYA</sequence>
<dbReference type="Pfam" id="PF05013">
    <property type="entry name" value="FGase"/>
    <property type="match status" value="1"/>
</dbReference>
<accession>A0A4Y3W6P0</accession>
<keyword evidence="1" id="KW-0378">Hydrolase</keyword>
<dbReference type="RefSeq" id="WP_141382398.1">
    <property type="nucleotide sequence ID" value="NZ_BJNF01000014.1"/>
</dbReference>
<proteinExistence type="predicted"/>
<evidence type="ECO:0000313" key="1">
    <source>
        <dbReference type="EMBL" id="GEC14633.1"/>
    </source>
</evidence>
<dbReference type="Gene3D" id="3.40.630.40">
    <property type="entry name" value="Zn-dependent exopeptidases"/>
    <property type="match status" value="1"/>
</dbReference>
<dbReference type="GO" id="GO:0016787">
    <property type="term" value="F:hydrolase activity"/>
    <property type="evidence" value="ECO:0007669"/>
    <property type="project" value="UniProtKB-KW"/>
</dbReference>
<gene>
    <name evidence="1" type="ORF">NWI01_05250</name>
</gene>
<dbReference type="InterPro" id="IPR011227">
    <property type="entry name" value="UCP029730"/>
</dbReference>
<dbReference type="Proteomes" id="UP000318825">
    <property type="component" value="Unassembled WGS sequence"/>
</dbReference>
<dbReference type="EMBL" id="BJNF01000014">
    <property type="protein sequence ID" value="GEC14633.1"/>
    <property type="molecule type" value="Genomic_DNA"/>
</dbReference>
<protein>
    <submittedName>
        <fullName evidence="1">N-formylglutamate amidohydrolase</fullName>
    </submittedName>
</protein>
<name>A0A4Y3W6P0_NITWI</name>
<dbReference type="OrthoDB" id="9815326at2"/>
<dbReference type="AlphaFoldDB" id="A0A4Y3W6P0"/>
<reference evidence="1 2" key="1">
    <citation type="submission" date="2019-06" db="EMBL/GenBank/DDBJ databases">
        <title>Whole genome shotgun sequence of Nitrobacter winogradskyi NBRC 14297.</title>
        <authorList>
            <person name="Hosoyama A."/>
            <person name="Uohara A."/>
            <person name="Ohji S."/>
            <person name="Ichikawa N."/>
        </authorList>
    </citation>
    <scope>NUCLEOTIDE SEQUENCE [LARGE SCALE GENOMIC DNA]</scope>
    <source>
        <strain evidence="1 2">NBRC 14297</strain>
    </source>
</reference>
<dbReference type="InterPro" id="IPR007709">
    <property type="entry name" value="N-FG_amidohydro"/>
</dbReference>
<dbReference type="SUPFAM" id="SSF53187">
    <property type="entry name" value="Zn-dependent exopeptidases"/>
    <property type="match status" value="1"/>
</dbReference>
<dbReference type="PIRSF" id="PIRSF029730">
    <property type="entry name" value="UCP029730"/>
    <property type="match status" value="1"/>
</dbReference>